<reference evidence="3" key="1">
    <citation type="journal article" date="2015" name="PLoS Genet.">
        <title>Genome Sequence and Transcriptome Analyses of Chrysochromulina tobin: Metabolic Tools for Enhanced Algal Fitness in the Prominent Order Prymnesiales (Haptophyceae).</title>
        <authorList>
            <person name="Hovde B.T."/>
            <person name="Deodato C.R."/>
            <person name="Hunsperger H.M."/>
            <person name="Ryken S.A."/>
            <person name="Yost W."/>
            <person name="Jha R.K."/>
            <person name="Patterson J."/>
            <person name="Monnat R.J. Jr."/>
            <person name="Barlow S.B."/>
            <person name="Starkenburg S.R."/>
            <person name="Cattolico R.A."/>
        </authorList>
    </citation>
    <scope>NUCLEOTIDE SEQUENCE</scope>
    <source>
        <strain evidence="3">CCMP291</strain>
    </source>
</reference>
<accession>A0A0M0JAD3</accession>
<feature type="compositionally biased region" description="Polar residues" evidence="1">
    <location>
        <begin position="273"/>
        <end position="290"/>
    </location>
</feature>
<feature type="region of interest" description="Disordered" evidence="1">
    <location>
        <begin position="91"/>
        <end position="166"/>
    </location>
</feature>
<protein>
    <submittedName>
        <fullName evidence="2">Uncharacterized protein</fullName>
    </submittedName>
</protein>
<sequence>MAGPKIVGPTPTKNKENARADMPEDGDIMNAEVASETTMVAMDDVPSILSAPDGMISNGTSAPESPLGGSKKEKERRVYRVGLSYACKHCGQPKKGHKCTLIAPSGDGVADPSEEKPIVEKKRPAKDPSKPADEGASKTEKTSSEKRPKKEAAKETPQARTVPDAIEEPRTSIRAPVAGLVGHEDAVRLAELLEFNNPLRPPSLITPEDVEAPDVEAALALSSMSAPPASFASAPTLFSPSQFITMMGTPAPAITPGPLRFPHGLSPGALLGNLSNSPLTTSSRATMSYS</sequence>
<evidence type="ECO:0000313" key="2">
    <source>
        <dbReference type="EMBL" id="KOO23516.1"/>
    </source>
</evidence>
<dbReference type="AlphaFoldDB" id="A0A0M0JAD3"/>
<evidence type="ECO:0000313" key="3">
    <source>
        <dbReference type="Proteomes" id="UP000037460"/>
    </source>
</evidence>
<organism evidence="2 3">
    <name type="scientific">Chrysochromulina tobinii</name>
    <dbReference type="NCBI Taxonomy" id="1460289"/>
    <lineage>
        <taxon>Eukaryota</taxon>
        <taxon>Haptista</taxon>
        <taxon>Haptophyta</taxon>
        <taxon>Prymnesiophyceae</taxon>
        <taxon>Prymnesiales</taxon>
        <taxon>Chrysochromulinaceae</taxon>
        <taxon>Chrysochromulina</taxon>
    </lineage>
</organism>
<proteinExistence type="predicted"/>
<dbReference type="Proteomes" id="UP000037460">
    <property type="component" value="Unassembled WGS sequence"/>
</dbReference>
<dbReference type="EMBL" id="JWZX01003184">
    <property type="protein sequence ID" value="KOO23516.1"/>
    <property type="molecule type" value="Genomic_DNA"/>
</dbReference>
<feature type="region of interest" description="Disordered" evidence="1">
    <location>
        <begin position="265"/>
        <end position="290"/>
    </location>
</feature>
<gene>
    <name evidence="2" type="ORF">Ctob_005612</name>
</gene>
<name>A0A0M0JAD3_9EUKA</name>
<feature type="region of interest" description="Disordered" evidence="1">
    <location>
        <begin position="50"/>
        <end position="76"/>
    </location>
</feature>
<feature type="compositionally biased region" description="Basic and acidic residues" evidence="1">
    <location>
        <begin position="113"/>
        <end position="154"/>
    </location>
</feature>
<feature type="compositionally biased region" description="Basic and acidic residues" evidence="1">
    <location>
        <begin position="13"/>
        <end position="22"/>
    </location>
</feature>
<keyword evidence="3" id="KW-1185">Reference proteome</keyword>
<feature type="region of interest" description="Disordered" evidence="1">
    <location>
        <begin position="1"/>
        <end position="25"/>
    </location>
</feature>
<comment type="caution">
    <text evidence="2">The sequence shown here is derived from an EMBL/GenBank/DDBJ whole genome shotgun (WGS) entry which is preliminary data.</text>
</comment>
<evidence type="ECO:0000256" key="1">
    <source>
        <dbReference type="SAM" id="MobiDB-lite"/>
    </source>
</evidence>